<proteinExistence type="predicted"/>
<reference evidence="1 2" key="1">
    <citation type="journal article" date="2018" name="Nat. Genet.">
        <title>Extensive intraspecific gene order and gene structural variations between Mo17 and other maize genomes.</title>
        <authorList>
            <person name="Sun S."/>
            <person name="Zhou Y."/>
            <person name="Chen J."/>
            <person name="Shi J."/>
            <person name="Zhao H."/>
            <person name="Zhao H."/>
            <person name="Song W."/>
            <person name="Zhang M."/>
            <person name="Cui Y."/>
            <person name="Dong X."/>
            <person name="Liu H."/>
            <person name="Ma X."/>
            <person name="Jiao Y."/>
            <person name="Wang B."/>
            <person name="Wei X."/>
            <person name="Stein J.C."/>
            <person name="Glaubitz J.C."/>
            <person name="Lu F."/>
            <person name="Yu G."/>
            <person name="Liang C."/>
            <person name="Fengler K."/>
            <person name="Li B."/>
            <person name="Rafalski A."/>
            <person name="Schnable P.S."/>
            <person name="Ware D.H."/>
            <person name="Buckler E.S."/>
            <person name="Lai J."/>
        </authorList>
    </citation>
    <scope>NUCLEOTIDE SEQUENCE [LARGE SCALE GENOMIC DNA]</scope>
    <source>
        <strain evidence="2">cv. Missouri 17</strain>
        <tissue evidence="1">Seedling</tissue>
    </source>
</reference>
<dbReference type="Proteomes" id="UP000251960">
    <property type="component" value="Chromosome 3"/>
</dbReference>
<sequence>MSRRRRPRAGGGAGGGAWWRRPLGFCGAAATRRRRRRRRPRRSGTRCPTLIPLTAATVGCDINVPGLKYAYPLSTRIRCQKVCSIPSTRRIRSGSRRPAALPPSRSTLRRRLHPTLLSPAVLPCRCGAVVASSCNAGNRSVAAASLTSRGGRLRHLLHHTAPVFTFAFTQ</sequence>
<dbReference type="AlphaFoldDB" id="A0A3L6FHQ2"/>
<gene>
    <name evidence="1" type="ORF">Zm00014a_018111</name>
</gene>
<comment type="caution">
    <text evidence="1">The sequence shown here is derived from an EMBL/GenBank/DDBJ whole genome shotgun (WGS) entry which is preliminary data.</text>
</comment>
<organism evidence="1 2">
    <name type="scientific">Zea mays</name>
    <name type="common">Maize</name>
    <dbReference type="NCBI Taxonomy" id="4577"/>
    <lineage>
        <taxon>Eukaryota</taxon>
        <taxon>Viridiplantae</taxon>
        <taxon>Streptophyta</taxon>
        <taxon>Embryophyta</taxon>
        <taxon>Tracheophyta</taxon>
        <taxon>Spermatophyta</taxon>
        <taxon>Magnoliopsida</taxon>
        <taxon>Liliopsida</taxon>
        <taxon>Poales</taxon>
        <taxon>Poaceae</taxon>
        <taxon>PACMAD clade</taxon>
        <taxon>Panicoideae</taxon>
        <taxon>Andropogonodae</taxon>
        <taxon>Andropogoneae</taxon>
        <taxon>Tripsacinae</taxon>
        <taxon>Zea</taxon>
    </lineage>
</organism>
<dbReference type="EMBL" id="NCVQ01000004">
    <property type="protein sequence ID" value="PWZ32338.1"/>
    <property type="molecule type" value="Genomic_DNA"/>
</dbReference>
<name>A0A3L6FHQ2_MAIZE</name>
<protein>
    <submittedName>
        <fullName evidence="1">Uncharacterized protein</fullName>
    </submittedName>
</protein>
<accession>A0A3L6FHQ2</accession>
<evidence type="ECO:0000313" key="2">
    <source>
        <dbReference type="Proteomes" id="UP000251960"/>
    </source>
</evidence>
<evidence type="ECO:0000313" key="1">
    <source>
        <dbReference type="EMBL" id="PWZ32338.1"/>
    </source>
</evidence>